<dbReference type="Gene3D" id="3.30.420.40">
    <property type="match status" value="2"/>
</dbReference>
<dbReference type="GO" id="GO:0043093">
    <property type="term" value="P:FtsZ-dependent cytokinesis"/>
    <property type="evidence" value="ECO:0007669"/>
    <property type="project" value="UniProtKB-UniRule"/>
</dbReference>
<evidence type="ECO:0000256" key="2">
    <source>
        <dbReference type="ARBA" id="ARBA00022618"/>
    </source>
</evidence>
<evidence type="ECO:0000256" key="5">
    <source>
        <dbReference type="HAMAP-Rule" id="MF_02033"/>
    </source>
</evidence>
<evidence type="ECO:0000256" key="4">
    <source>
        <dbReference type="ARBA" id="ARBA00023306"/>
    </source>
</evidence>
<keyword evidence="3 5" id="KW-0472">Membrane</keyword>
<organism evidence="8">
    <name type="scientific">candidate division WOR-3 bacterium</name>
    <dbReference type="NCBI Taxonomy" id="2052148"/>
    <lineage>
        <taxon>Bacteria</taxon>
        <taxon>Bacteria division WOR-3</taxon>
    </lineage>
</organism>
<evidence type="ECO:0000259" key="7">
    <source>
        <dbReference type="SMART" id="SM00842"/>
    </source>
</evidence>
<comment type="similarity">
    <text evidence="5 6">Belongs to the FtsA/MreB family.</text>
</comment>
<dbReference type="InterPro" id="IPR003494">
    <property type="entry name" value="SHS2_FtsA"/>
</dbReference>
<dbReference type="InterPro" id="IPR050696">
    <property type="entry name" value="FtsA/MreB"/>
</dbReference>
<comment type="function">
    <text evidence="5 6">Cell division protein that is involved in the assembly of the Z ring. May serve as a membrane anchor for the Z ring.</text>
</comment>
<dbReference type="NCBIfam" id="TIGR01174">
    <property type="entry name" value="ftsA"/>
    <property type="match status" value="1"/>
</dbReference>
<dbReference type="PANTHER" id="PTHR32432:SF4">
    <property type="entry name" value="CELL DIVISION PROTEIN FTSA"/>
    <property type="match status" value="1"/>
</dbReference>
<dbReference type="EMBL" id="DTHJ01000052">
    <property type="protein sequence ID" value="HHS62448.1"/>
    <property type="molecule type" value="Genomic_DNA"/>
</dbReference>
<evidence type="ECO:0000256" key="6">
    <source>
        <dbReference type="PIRNR" id="PIRNR003101"/>
    </source>
</evidence>
<keyword evidence="2 5" id="KW-0132">Cell division</keyword>
<sequence>MCMAKKDRIVGVDLGTTKVAAIIAEVEDNELKIVGVGSTPSYGMKRGVIVNLEKAITSIKKAIEEASKMAGVRVDSCYAGISGSHIESINAHAMIATSRTGGTITKRDIERVIEQAKAIILPMDREIIHAIPIEYIVDNERGIKDPIGMSGVKLEAEVHIVTAAIASAQNIYTALHRAGLKVKDLVLQPLASSYAVLQPDELDLGVCLLDIGGGTTDLAIFYDGSIRYSQVIPLGGEYITNDIAIGIRTPHNQAEAIKKKYATLTLKEEEKQEEIKVPGIGGREDRVITKEALHNIVSPRVEEILMIANREIKKSGYADVLGAGVVITGGTARLGSLDRFAEEIFNLPVKIGIPKKIGGLTDIILDPIYATGVGLILYGFEKKNVSLIQREKGMSIIEALKKRFEDLFNKYF</sequence>
<dbReference type="PIRSF" id="PIRSF003101">
    <property type="entry name" value="FtsA"/>
    <property type="match status" value="1"/>
</dbReference>
<dbReference type="Pfam" id="PF02491">
    <property type="entry name" value="SHS2_FTSA"/>
    <property type="match status" value="1"/>
</dbReference>
<evidence type="ECO:0000313" key="8">
    <source>
        <dbReference type="EMBL" id="HHS62448.1"/>
    </source>
</evidence>
<feature type="domain" description="SHS2" evidence="7">
    <location>
        <begin position="9"/>
        <end position="196"/>
    </location>
</feature>
<dbReference type="CDD" id="cd24048">
    <property type="entry name" value="ASKHA_NBD_FtsA"/>
    <property type="match status" value="1"/>
</dbReference>
<dbReference type="Pfam" id="PF14450">
    <property type="entry name" value="FtsA"/>
    <property type="match status" value="1"/>
</dbReference>
<dbReference type="PANTHER" id="PTHR32432">
    <property type="entry name" value="CELL DIVISION PROTEIN FTSA-RELATED"/>
    <property type="match status" value="1"/>
</dbReference>
<dbReference type="SMART" id="SM00842">
    <property type="entry name" value="FtsA"/>
    <property type="match status" value="1"/>
</dbReference>
<name>A0A7C6EJM5_UNCW3</name>
<dbReference type="Gene3D" id="3.30.1490.110">
    <property type="match status" value="1"/>
</dbReference>
<keyword evidence="4 5" id="KW-0131">Cell cycle</keyword>
<reference evidence="8" key="1">
    <citation type="journal article" date="2020" name="mSystems">
        <title>Genome- and Community-Level Interaction Insights into Carbon Utilization and Element Cycling Functions of Hydrothermarchaeota in Hydrothermal Sediment.</title>
        <authorList>
            <person name="Zhou Z."/>
            <person name="Liu Y."/>
            <person name="Xu W."/>
            <person name="Pan J."/>
            <person name="Luo Z.H."/>
            <person name="Li M."/>
        </authorList>
    </citation>
    <scope>NUCLEOTIDE SEQUENCE [LARGE SCALE GENOMIC DNA]</scope>
    <source>
        <strain evidence="8">SpSt-783</strain>
    </source>
</reference>
<proteinExistence type="inferred from homology"/>
<evidence type="ECO:0000256" key="1">
    <source>
        <dbReference type="ARBA" id="ARBA00022475"/>
    </source>
</evidence>
<keyword evidence="1 5" id="KW-1003">Cell membrane</keyword>
<protein>
    <recommendedName>
        <fullName evidence="5 6">Cell division protein FtsA</fullName>
    </recommendedName>
</protein>
<comment type="subunit">
    <text evidence="5">Self-interacts. Interacts with FtsZ.</text>
</comment>
<dbReference type="AlphaFoldDB" id="A0A7C6EJM5"/>
<dbReference type="GO" id="GO:0009898">
    <property type="term" value="C:cytoplasmic side of plasma membrane"/>
    <property type="evidence" value="ECO:0007669"/>
    <property type="project" value="UniProtKB-UniRule"/>
</dbReference>
<dbReference type="InterPro" id="IPR043129">
    <property type="entry name" value="ATPase_NBD"/>
</dbReference>
<comment type="subcellular location">
    <subcellularLocation>
        <location evidence="5">Cell membrane</location>
        <topology evidence="5">Peripheral membrane protein</topology>
        <orientation evidence="5">Cytoplasmic side</orientation>
    </subcellularLocation>
    <text evidence="5">Localizes to the Z ring in an FtsZ-dependent manner. Targeted to the membrane through a conserved C-terminal amphipathic helix.</text>
</comment>
<accession>A0A7C6EJM5</accession>
<dbReference type="GO" id="GO:0032153">
    <property type="term" value="C:cell division site"/>
    <property type="evidence" value="ECO:0007669"/>
    <property type="project" value="UniProtKB-UniRule"/>
</dbReference>
<dbReference type="SUPFAM" id="SSF53067">
    <property type="entry name" value="Actin-like ATPase domain"/>
    <property type="match status" value="2"/>
</dbReference>
<comment type="caution">
    <text evidence="8">The sequence shown here is derived from an EMBL/GenBank/DDBJ whole genome shotgun (WGS) entry which is preliminary data.</text>
</comment>
<dbReference type="HAMAP" id="MF_02033">
    <property type="entry name" value="FtsA"/>
    <property type="match status" value="1"/>
</dbReference>
<gene>
    <name evidence="5 8" type="primary">ftsA</name>
    <name evidence="8" type="ORF">ENV70_02365</name>
</gene>
<dbReference type="InterPro" id="IPR020823">
    <property type="entry name" value="Cell_div_FtsA"/>
</dbReference>
<evidence type="ECO:0000256" key="3">
    <source>
        <dbReference type="ARBA" id="ARBA00023136"/>
    </source>
</evidence>